<evidence type="ECO:0000313" key="2">
    <source>
        <dbReference type="EMBL" id="MBB5801108.1"/>
    </source>
</evidence>
<accession>A0A7W9HF41</accession>
<dbReference type="InterPro" id="IPR025507">
    <property type="entry name" value="DUF4394"/>
</dbReference>
<dbReference type="Proteomes" id="UP000552097">
    <property type="component" value="Unassembled WGS sequence"/>
</dbReference>
<gene>
    <name evidence="2" type="ORF">F4560_000876</name>
</gene>
<evidence type="ECO:0000259" key="1">
    <source>
        <dbReference type="Pfam" id="PF14339"/>
    </source>
</evidence>
<feature type="domain" description="DUF4394" evidence="1">
    <location>
        <begin position="2"/>
        <end position="95"/>
    </location>
</feature>
<comment type="caution">
    <text evidence="2">The sequence shown here is derived from an EMBL/GenBank/DDBJ whole genome shotgun (WGS) entry which is preliminary data.</text>
</comment>
<protein>
    <recommendedName>
        <fullName evidence="1">DUF4394 domain-containing protein</fullName>
    </recommendedName>
</protein>
<dbReference type="SUPFAM" id="SSF63829">
    <property type="entry name" value="Calcium-dependent phosphotriesterase"/>
    <property type="match status" value="1"/>
</dbReference>
<organism evidence="2 3">
    <name type="scientific">Saccharothrix ecbatanensis</name>
    <dbReference type="NCBI Taxonomy" id="1105145"/>
    <lineage>
        <taxon>Bacteria</taxon>
        <taxon>Bacillati</taxon>
        <taxon>Actinomycetota</taxon>
        <taxon>Actinomycetes</taxon>
        <taxon>Pseudonocardiales</taxon>
        <taxon>Pseudonocardiaceae</taxon>
        <taxon>Saccharothrix</taxon>
    </lineage>
</organism>
<evidence type="ECO:0000313" key="3">
    <source>
        <dbReference type="Proteomes" id="UP000552097"/>
    </source>
</evidence>
<dbReference type="AlphaFoldDB" id="A0A7W9HF41"/>
<proteinExistence type="predicted"/>
<dbReference type="Pfam" id="PF14339">
    <property type="entry name" value="DUF4394"/>
    <property type="match status" value="1"/>
</dbReference>
<sequence>MAGATSTTLYAIDSGHGTLVTQGTRAGVTPVVSPNTGRLFTVGRLGVHIGRTNGFDIAPDGAALVASGARVCRIDLETGRVRLVGLVPGSVVGLAFRR</sequence>
<keyword evidence="3" id="KW-1185">Reference proteome</keyword>
<name>A0A7W9HF41_9PSEU</name>
<dbReference type="EMBL" id="JACHMO010000001">
    <property type="protein sequence ID" value="MBB5801108.1"/>
    <property type="molecule type" value="Genomic_DNA"/>
</dbReference>
<reference evidence="2 3" key="1">
    <citation type="submission" date="2020-08" db="EMBL/GenBank/DDBJ databases">
        <title>Sequencing the genomes of 1000 actinobacteria strains.</title>
        <authorList>
            <person name="Klenk H.-P."/>
        </authorList>
    </citation>
    <scope>NUCLEOTIDE SEQUENCE [LARGE SCALE GENOMIC DNA]</scope>
    <source>
        <strain evidence="2 3">DSM 45486</strain>
    </source>
</reference>